<protein>
    <recommendedName>
        <fullName evidence="3">Secreted protein</fullName>
    </recommendedName>
</protein>
<gene>
    <name evidence="1" type="ORF">V6N11_015635</name>
</gene>
<name>A0ABR2TSP0_9ROSI</name>
<accession>A0ABR2TSP0</accession>
<dbReference type="EMBL" id="JBBPBN010000004">
    <property type="protein sequence ID" value="KAK9040482.1"/>
    <property type="molecule type" value="Genomic_DNA"/>
</dbReference>
<dbReference type="Proteomes" id="UP001396334">
    <property type="component" value="Unassembled WGS sequence"/>
</dbReference>
<evidence type="ECO:0000313" key="1">
    <source>
        <dbReference type="EMBL" id="KAK9040482.1"/>
    </source>
</evidence>
<evidence type="ECO:0000313" key="2">
    <source>
        <dbReference type="Proteomes" id="UP001396334"/>
    </source>
</evidence>
<keyword evidence="2" id="KW-1185">Reference proteome</keyword>
<organism evidence="1 2">
    <name type="scientific">Hibiscus sabdariffa</name>
    <name type="common">roselle</name>
    <dbReference type="NCBI Taxonomy" id="183260"/>
    <lineage>
        <taxon>Eukaryota</taxon>
        <taxon>Viridiplantae</taxon>
        <taxon>Streptophyta</taxon>
        <taxon>Embryophyta</taxon>
        <taxon>Tracheophyta</taxon>
        <taxon>Spermatophyta</taxon>
        <taxon>Magnoliopsida</taxon>
        <taxon>eudicotyledons</taxon>
        <taxon>Gunneridae</taxon>
        <taxon>Pentapetalae</taxon>
        <taxon>rosids</taxon>
        <taxon>malvids</taxon>
        <taxon>Malvales</taxon>
        <taxon>Malvaceae</taxon>
        <taxon>Malvoideae</taxon>
        <taxon>Hibiscus</taxon>
    </lineage>
</organism>
<evidence type="ECO:0008006" key="3">
    <source>
        <dbReference type="Google" id="ProtNLM"/>
    </source>
</evidence>
<sequence>MIVAAAAAISLDVQTTPPGCQLDKLLKYTSVLPVPVPVPVCFGRVKHSNFLSKSTGHESTILVKPTTYLFGLPKVTLAPTSLSVLLGVQ</sequence>
<proteinExistence type="predicted"/>
<comment type="caution">
    <text evidence="1">The sequence shown here is derived from an EMBL/GenBank/DDBJ whole genome shotgun (WGS) entry which is preliminary data.</text>
</comment>
<reference evidence="1 2" key="1">
    <citation type="journal article" date="2024" name="G3 (Bethesda)">
        <title>Genome assembly of Hibiscus sabdariffa L. provides insights into metabolisms of medicinal natural products.</title>
        <authorList>
            <person name="Kim T."/>
        </authorList>
    </citation>
    <scope>NUCLEOTIDE SEQUENCE [LARGE SCALE GENOMIC DNA]</scope>
    <source>
        <strain evidence="1">TK-2024</strain>
        <tissue evidence="1">Old leaves</tissue>
    </source>
</reference>